<proteinExistence type="predicted"/>
<dbReference type="AlphaFoldDB" id="A0A8T3C0T8"/>
<keyword evidence="1" id="KW-1133">Transmembrane helix</keyword>
<accession>A0A8T3C0T8</accession>
<evidence type="ECO:0000313" key="2">
    <source>
        <dbReference type="EMBL" id="KAI0524284.1"/>
    </source>
</evidence>
<dbReference type="Proteomes" id="UP000829196">
    <property type="component" value="Unassembled WGS sequence"/>
</dbReference>
<protein>
    <submittedName>
        <fullName evidence="2">Uncharacterized protein</fullName>
    </submittedName>
</protein>
<gene>
    <name evidence="2" type="ORF">KFK09_003650</name>
</gene>
<organism evidence="2 3">
    <name type="scientific">Dendrobium nobile</name>
    <name type="common">Orchid</name>
    <dbReference type="NCBI Taxonomy" id="94219"/>
    <lineage>
        <taxon>Eukaryota</taxon>
        <taxon>Viridiplantae</taxon>
        <taxon>Streptophyta</taxon>
        <taxon>Embryophyta</taxon>
        <taxon>Tracheophyta</taxon>
        <taxon>Spermatophyta</taxon>
        <taxon>Magnoliopsida</taxon>
        <taxon>Liliopsida</taxon>
        <taxon>Asparagales</taxon>
        <taxon>Orchidaceae</taxon>
        <taxon>Epidendroideae</taxon>
        <taxon>Malaxideae</taxon>
        <taxon>Dendrobiinae</taxon>
        <taxon>Dendrobium</taxon>
    </lineage>
</organism>
<feature type="transmembrane region" description="Helical" evidence="1">
    <location>
        <begin position="99"/>
        <end position="117"/>
    </location>
</feature>
<feature type="transmembrane region" description="Helical" evidence="1">
    <location>
        <begin position="57"/>
        <end position="79"/>
    </location>
</feature>
<keyword evidence="1" id="KW-0812">Transmembrane</keyword>
<sequence length="134" mass="15383">MSYHGTTISNFLNENSFIFNMLNSLRFLYGLNSLTPPYCYWNKEDLSKVASKVRIPITADIFIASKSHLTFLVSVYFSLLFHTGNPFSSTLMKGKSVDWLYMIGGLLYANHVIYFFIMQCPILKQTLSSQYFGT</sequence>
<name>A0A8T3C0T8_DENNO</name>
<keyword evidence="1" id="KW-0472">Membrane</keyword>
<evidence type="ECO:0000313" key="3">
    <source>
        <dbReference type="Proteomes" id="UP000829196"/>
    </source>
</evidence>
<evidence type="ECO:0000256" key="1">
    <source>
        <dbReference type="SAM" id="Phobius"/>
    </source>
</evidence>
<reference evidence="2" key="1">
    <citation type="journal article" date="2022" name="Front. Genet.">
        <title>Chromosome-Scale Assembly of the Dendrobium nobile Genome Provides Insights Into the Molecular Mechanism of the Biosynthesis of the Medicinal Active Ingredient of Dendrobium.</title>
        <authorList>
            <person name="Xu Q."/>
            <person name="Niu S.-C."/>
            <person name="Li K.-L."/>
            <person name="Zheng P.-J."/>
            <person name="Zhang X.-J."/>
            <person name="Jia Y."/>
            <person name="Liu Y."/>
            <person name="Niu Y.-X."/>
            <person name="Yu L.-H."/>
            <person name="Chen D.-F."/>
            <person name="Zhang G.-Q."/>
        </authorList>
    </citation>
    <scope>NUCLEOTIDE SEQUENCE</scope>
    <source>
        <tissue evidence="2">Leaf</tissue>
    </source>
</reference>
<dbReference type="EMBL" id="JAGYWB010000004">
    <property type="protein sequence ID" value="KAI0524284.1"/>
    <property type="molecule type" value="Genomic_DNA"/>
</dbReference>
<comment type="caution">
    <text evidence="2">The sequence shown here is derived from an EMBL/GenBank/DDBJ whole genome shotgun (WGS) entry which is preliminary data.</text>
</comment>
<keyword evidence="3" id="KW-1185">Reference proteome</keyword>